<keyword evidence="3" id="KW-1185">Reference proteome</keyword>
<comment type="caution">
    <text evidence="2">The sequence shown here is derived from an EMBL/GenBank/DDBJ whole genome shotgun (WGS) entry which is preliminary data.</text>
</comment>
<dbReference type="Proteomes" id="UP001383192">
    <property type="component" value="Unassembled WGS sequence"/>
</dbReference>
<dbReference type="AlphaFoldDB" id="A0AAW0DXR5"/>
<name>A0AAW0DXR5_9AGAR</name>
<evidence type="ECO:0000256" key="1">
    <source>
        <dbReference type="SAM" id="MobiDB-lite"/>
    </source>
</evidence>
<dbReference type="InterPro" id="IPR027417">
    <property type="entry name" value="P-loop_NTPase"/>
</dbReference>
<feature type="compositionally biased region" description="Polar residues" evidence="1">
    <location>
        <begin position="16"/>
        <end position="29"/>
    </location>
</feature>
<feature type="region of interest" description="Disordered" evidence="1">
    <location>
        <begin position="1"/>
        <end position="30"/>
    </location>
</feature>
<organism evidence="2 3">
    <name type="scientific">Paramarasmius palmivorus</name>
    <dbReference type="NCBI Taxonomy" id="297713"/>
    <lineage>
        <taxon>Eukaryota</taxon>
        <taxon>Fungi</taxon>
        <taxon>Dikarya</taxon>
        <taxon>Basidiomycota</taxon>
        <taxon>Agaricomycotina</taxon>
        <taxon>Agaricomycetes</taxon>
        <taxon>Agaricomycetidae</taxon>
        <taxon>Agaricales</taxon>
        <taxon>Marasmiineae</taxon>
        <taxon>Marasmiaceae</taxon>
        <taxon>Paramarasmius</taxon>
    </lineage>
</organism>
<gene>
    <name evidence="2" type="ORF">VNI00_002598</name>
</gene>
<accession>A0AAW0DXR5</accession>
<dbReference type="EMBL" id="JAYKXP010000006">
    <property type="protein sequence ID" value="KAK7056881.1"/>
    <property type="molecule type" value="Genomic_DNA"/>
</dbReference>
<reference evidence="2 3" key="1">
    <citation type="submission" date="2024-01" db="EMBL/GenBank/DDBJ databases">
        <title>A draft genome for a cacao thread blight-causing isolate of Paramarasmius palmivorus.</title>
        <authorList>
            <person name="Baruah I.K."/>
            <person name="Bukari Y."/>
            <person name="Amoako-Attah I."/>
            <person name="Meinhardt L.W."/>
            <person name="Bailey B.A."/>
            <person name="Cohen S.P."/>
        </authorList>
    </citation>
    <scope>NUCLEOTIDE SEQUENCE [LARGE SCALE GENOMIC DNA]</scope>
    <source>
        <strain evidence="2 3">GH-12</strain>
    </source>
</reference>
<proteinExistence type="predicted"/>
<evidence type="ECO:0000313" key="2">
    <source>
        <dbReference type="EMBL" id="KAK7056881.1"/>
    </source>
</evidence>
<protein>
    <submittedName>
        <fullName evidence="2">Uncharacterized protein</fullName>
    </submittedName>
</protein>
<dbReference type="Gene3D" id="3.40.50.300">
    <property type="entry name" value="P-loop containing nucleotide triphosphate hydrolases"/>
    <property type="match status" value="1"/>
</dbReference>
<sequence>MQVMFTTKDSKPIDVSSATTGWGTPQDDGSQARLAVREEITFLYKAAEGLSLESHAAKCAEICGVPIRIVRRAQQVSEMLSNHEINRLLDEGMTEKEKEDLEEAEVICRRFLAWDIQGDDGEDVKRKLGEVLGKE</sequence>
<evidence type="ECO:0000313" key="3">
    <source>
        <dbReference type="Proteomes" id="UP001383192"/>
    </source>
</evidence>